<evidence type="ECO:0000259" key="3">
    <source>
        <dbReference type="Pfam" id="PF00881"/>
    </source>
</evidence>
<evidence type="ECO:0000313" key="5">
    <source>
        <dbReference type="Proteomes" id="UP000001695"/>
    </source>
</evidence>
<evidence type="ECO:0000313" key="4">
    <source>
        <dbReference type="EMBL" id="ACB95203.1"/>
    </source>
</evidence>
<proteinExistence type="inferred from homology"/>
<dbReference type="EMBL" id="CP001016">
    <property type="protein sequence ID" value="ACB95203.1"/>
    <property type="molecule type" value="Genomic_DNA"/>
</dbReference>
<dbReference type="KEGG" id="bid:Bind_1571"/>
<dbReference type="Pfam" id="PF00881">
    <property type="entry name" value="Nitroreductase"/>
    <property type="match status" value="2"/>
</dbReference>
<feature type="domain" description="Nitroreductase" evidence="3">
    <location>
        <begin position="19"/>
        <end position="60"/>
    </location>
</feature>
<feature type="domain" description="Nitroreductase" evidence="3">
    <location>
        <begin position="78"/>
        <end position="164"/>
    </location>
</feature>
<dbReference type="InterPro" id="IPR000415">
    <property type="entry name" value="Nitroreductase-like"/>
</dbReference>
<keyword evidence="2" id="KW-0560">Oxidoreductase</keyword>
<dbReference type="HOGENOM" id="CLU_070764_6_0_5"/>
<dbReference type="SUPFAM" id="SSF55469">
    <property type="entry name" value="FMN-dependent nitroreductase-like"/>
    <property type="match status" value="1"/>
</dbReference>
<dbReference type="Proteomes" id="UP000001695">
    <property type="component" value="Chromosome"/>
</dbReference>
<dbReference type="RefSeq" id="WP_012384560.1">
    <property type="nucleotide sequence ID" value="NC_010581.1"/>
</dbReference>
<keyword evidence="5" id="KW-1185">Reference proteome</keyword>
<gene>
    <name evidence="4" type="ordered locus">Bind_1571</name>
</gene>
<dbReference type="OrthoDB" id="9802510at2"/>
<protein>
    <submittedName>
        <fullName evidence="4">Nitroreductase</fullName>
    </submittedName>
</protein>
<reference evidence="5" key="1">
    <citation type="submission" date="2008-03" db="EMBL/GenBank/DDBJ databases">
        <title>Complete sequence of chromosome of Beijerinckia indica subsp. indica ATCC 9039.</title>
        <authorList>
            <consortium name="US DOE Joint Genome Institute"/>
            <person name="Copeland A."/>
            <person name="Lucas S."/>
            <person name="Lapidus A."/>
            <person name="Glavina del Rio T."/>
            <person name="Dalin E."/>
            <person name="Tice H."/>
            <person name="Bruce D."/>
            <person name="Goodwin L."/>
            <person name="Pitluck S."/>
            <person name="LaButti K."/>
            <person name="Schmutz J."/>
            <person name="Larimer F."/>
            <person name="Land M."/>
            <person name="Hauser L."/>
            <person name="Kyrpides N."/>
            <person name="Mikhailova N."/>
            <person name="Dunfield P.F."/>
            <person name="Dedysh S.N."/>
            <person name="Liesack W."/>
            <person name="Saw J.H."/>
            <person name="Alam M."/>
            <person name="Chen Y."/>
            <person name="Murrell J.C."/>
            <person name="Richardson P."/>
        </authorList>
    </citation>
    <scope>NUCLEOTIDE SEQUENCE [LARGE SCALE GENOMIC DNA]</scope>
    <source>
        <strain evidence="5">ATCC 9039 / DSM 1715 / NCIMB 8712</strain>
    </source>
</reference>
<dbReference type="STRING" id="395963.Bind_1571"/>
<dbReference type="InterPro" id="IPR029479">
    <property type="entry name" value="Nitroreductase"/>
</dbReference>
<dbReference type="eggNOG" id="COG0778">
    <property type="taxonomic scope" value="Bacteria"/>
</dbReference>
<reference evidence="4 5" key="2">
    <citation type="journal article" date="2010" name="J. Bacteriol.">
        <title>Complete genome sequence of Beijerinckia indica subsp. indica.</title>
        <authorList>
            <person name="Tamas I."/>
            <person name="Dedysh S.N."/>
            <person name="Liesack W."/>
            <person name="Stott M.B."/>
            <person name="Alam M."/>
            <person name="Murrell J.C."/>
            <person name="Dunfield P.F."/>
        </authorList>
    </citation>
    <scope>NUCLEOTIDE SEQUENCE [LARGE SCALE GENOMIC DNA]</scope>
    <source>
        <strain evidence="5">ATCC 9039 / DSM 1715 / NCIMB 8712</strain>
    </source>
</reference>
<dbReference type="PANTHER" id="PTHR43673">
    <property type="entry name" value="NAD(P)H NITROREDUCTASE YDGI-RELATED"/>
    <property type="match status" value="1"/>
</dbReference>
<sequence length="199" mass="22155">MTQANLRKADHPVETVFLERWSPRAFSPEPIPETDLHTIFEAARWAPSAYNSQPWRFLFARHGTPEFATLLGLLIEFNQSWAKNAAVLSLLISKKTFVPPGKTEPVLSHSHSVDAGAAWGFLALQATKLGYAVHAMTGFDIPRAALELNIPDDYRVELAFALGRRADKSILPEGLQAREVPSSRNPLSTYVFEGQFKPD</sequence>
<comment type="similarity">
    <text evidence="1">Belongs to the nitroreductase family.</text>
</comment>
<name>B2IBB9_BEII9</name>
<accession>B2IBB9</accession>
<dbReference type="Gene3D" id="3.40.109.10">
    <property type="entry name" value="NADH Oxidase"/>
    <property type="match status" value="1"/>
</dbReference>
<dbReference type="AlphaFoldDB" id="B2IBB9"/>
<evidence type="ECO:0000256" key="1">
    <source>
        <dbReference type="ARBA" id="ARBA00007118"/>
    </source>
</evidence>
<evidence type="ECO:0000256" key="2">
    <source>
        <dbReference type="ARBA" id="ARBA00023002"/>
    </source>
</evidence>
<dbReference type="CDD" id="cd02138">
    <property type="entry name" value="TdsD-like"/>
    <property type="match status" value="1"/>
</dbReference>
<organism evidence="4 5">
    <name type="scientific">Beijerinckia indica subsp. indica (strain ATCC 9039 / DSM 1715 / NCIMB 8712)</name>
    <dbReference type="NCBI Taxonomy" id="395963"/>
    <lineage>
        <taxon>Bacteria</taxon>
        <taxon>Pseudomonadati</taxon>
        <taxon>Pseudomonadota</taxon>
        <taxon>Alphaproteobacteria</taxon>
        <taxon>Hyphomicrobiales</taxon>
        <taxon>Beijerinckiaceae</taxon>
        <taxon>Beijerinckia</taxon>
    </lineage>
</organism>
<dbReference type="GO" id="GO:0016491">
    <property type="term" value="F:oxidoreductase activity"/>
    <property type="evidence" value="ECO:0007669"/>
    <property type="project" value="UniProtKB-KW"/>
</dbReference>
<dbReference type="PANTHER" id="PTHR43673:SF10">
    <property type="entry name" value="NADH DEHYDROGENASE_NAD(P)H NITROREDUCTASE XCC3605-RELATED"/>
    <property type="match status" value="1"/>
</dbReference>